<dbReference type="InterPro" id="IPR044650">
    <property type="entry name" value="SRFR1-like"/>
</dbReference>
<dbReference type="EMBL" id="SAYW01000001">
    <property type="protein sequence ID" value="RWU10404.1"/>
    <property type="molecule type" value="Genomic_DNA"/>
</dbReference>
<organism evidence="3 4">
    <name type="scientific">Pedobacter chitinilyticus</name>
    <dbReference type="NCBI Taxonomy" id="2233776"/>
    <lineage>
        <taxon>Bacteria</taxon>
        <taxon>Pseudomonadati</taxon>
        <taxon>Bacteroidota</taxon>
        <taxon>Sphingobacteriia</taxon>
        <taxon>Sphingobacteriales</taxon>
        <taxon>Sphingobacteriaceae</taxon>
        <taxon>Pedobacter</taxon>
    </lineage>
</organism>
<name>A0A443Z1K4_9SPHI</name>
<dbReference type="PANTHER" id="PTHR44749">
    <property type="entry name" value="SUPPRESSOR OF RPS4-RLD 1"/>
    <property type="match status" value="1"/>
</dbReference>
<gene>
    <name evidence="3" type="ORF">DPV69_03425</name>
</gene>
<keyword evidence="1" id="KW-0802">TPR repeat</keyword>
<dbReference type="RefSeq" id="WP_113645899.1">
    <property type="nucleotide sequence ID" value="NZ_QMHN01000001.1"/>
</dbReference>
<evidence type="ECO:0000256" key="2">
    <source>
        <dbReference type="SAM" id="SignalP"/>
    </source>
</evidence>
<evidence type="ECO:0000313" key="3">
    <source>
        <dbReference type="EMBL" id="RWU10404.1"/>
    </source>
</evidence>
<dbReference type="PROSITE" id="PS50005">
    <property type="entry name" value="TPR"/>
    <property type="match status" value="1"/>
</dbReference>
<dbReference type="OrthoDB" id="739506at2"/>
<dbReference type="Proteomes" id="UP000284120">
    <property type="component" value="Unassembled WGS sequence"/>
</dbReference>
<dbReference type="Pfam" id="PF13181">
    <property type="entry name" value="TPR_8"/>
    <property type="match status" value="1"/>
</dbReference>
<dbReference type="Gene3D" id="1.25.40.10">
    <property type="entry name" value="Tetratricopeptide repeat domain"/>
    <property type="match status" value="1"/>
</dbReference>
<dbReference type="SUPFAM" id="SSF48452">
    <property type="entry name" value="TPR-like"/>
    <property type="match status" value="1"/>
</dbReference>
<feature type="chain" id="PRO_5019210272" evidence="2">
    <location>
        <begin position="20"/>
        <end position="361"/>
    </location>
</feature>
<evidence type="ECO:0000313" key="4">
    <source>
        <dbReference type="Proteomes" id="UP000284120"/>
    </source>
</evidence>
<dbReference type="AlphaFoldDB" id="A0A443Z1K4"/>
<dbReference type="InterPro" id="IPR011990">
    <property type="entry name" value="TPR-like_helical_dom_sf"/>
</dbReference>
<proteinExistence type="predicted"/>
<accession>A0A443Z1K4</accession>
<dbReference type="PANTHER" id="PTHR44749:SF1">
    <property type="entry name" value="TETRATRICOPEPTIDE-LIKE HELICAL DOMAIN-CONTAINING PROTEIN"/>
    <property type="match status" value="1"/>
</dbReference>
<sequence>MKKLILSVGVMSLSVFAYAQKSEVAEAKKSWDLFQAMNQAQNLQKNLAGLNKGLTHTDAAIAHEKTKNMAEPWSLRASLASAIALLDTTSDANSLAKQKIAEEAIVQAETLDKKGEQKDALTNAKINITNAIQSRGIRAYNRKDYATAFKVFTEITEKNPTDTSMYLNAGVAAKQDKNYAGAIKNFKKVVELNGPDSKNLLLEAINIELVNLKDTVAGMATIEQALKKFPDDPDFVSIQTDIYIVRGEIEKSQESLNKLIAKDPNKAIYHFLLGETYYKQALNVQSERQKIDAKKVKEYNALTVKMTGLIDKSLPYYKKAYDLDPKAAHTLEALKQIYAFKNDTKSYEAAKKLLDALQQKL</sequence>
<feature type="signal peptide" evidence="2">
    <location>
        <begin position="1"/>
        <end position="19"/>
    </location>
</feature>
<dbReference type="InterPro" id="IPR019734">
    <property type="entry name" value="TPR_rpt"/>
</dbReference>
<reference evidence="3 4" key="1">
    <citation type="submission" date="2018-06" db="EMBL/GenBank/DDBJ databases">
        <title>Pedobacter endophyticus sp. nov., an endophytic bacterium isolated from a leaf of Triticum aestivum.</title>
        <authorList>
            <person name="Zhang L."/>
        </authorList>
    </citation>
    <scope>NUCLEOTIDE SEQUENCE [LARGE SCALE GENOMIC DNA]</scope>
    <source>
        <strain evidence="3 4">CM134L-2</strain>
    </source>
</reference>
<feature type="repeat" description="TPR" evidence="1">
    <location>
        <begin position="163"/>
        <end position="196"/>
    </location>
</feature>
<dbReference type="Pfam" id="PF13414">
    <property type="entry name" value="TPR_11"/>
    <property type="match status" value="1"/>
</dbReference>
<keyword evidence="4" id="KW-1185">Reference proteome</keyword>
<keyword evidence="2" id="KW-0732">Signal</keyword>
<comment type="caution">
    <text evidence="3">The sequence shown here is derived from an EMBL/GenBank/DDBJ whole genome shotgun (WGS) entry which is preliminary data.</text>
</comment>
<evidence type="ECO:0000256" key="1">
    <source>
        <dbReference type="PROSITE-ProRule" id="PRU00339"/>
    </source>
</evidence>
<protein>
    <submittedName>
        <fullName evidence="3">Tetratricopeptide repeat protein</fullName>
    </submittedName>
</protein>
<dbReference type="GO" id="GO:0045892">
    <property type="term" value="P:negative regulation of DNA-templated transcription"/>
    <property type="evidence" value="ECO:0007669"/>
    <property type="project" value="InterPro"/>
</dbReference>